<evidence type="ECO:0000313" key="2">
    <source>
        <dbReference type="EMBL" id="MBB3095714.1"/>
    </source>
</evidence>
<evidence type="ECO:0000313" key="3">
    <source>
        <dbReference type="Proteomes" id="UP000590749"/>
    </source>
</evidence>
<dbReference type="EMBL" id="JACHXF010000006">
    <property type="protein sequence ID" value="MBB3095714.1"/>
    <property type="molecule type" value="Genomic_DNA"/>
</dbReference>
<evidence type="ECO:0000259" key="1">
    <source>
        <dbReference type="Pfam" id="PF04471"/>
    </source>
</evidence>
<dbReference type="RefSeq" id="WP_183220630.1">
    <property type="nucleotide sequence ID" value="NZ_BOME01000028.1"/>
</dbReference>
<feature type="domain" description="Restriction endonuclease type IV Mrr" evidence="1">
    <location>
        <begin position="48"/>
        <end position="125"/>
    </location>
</feature>
<reference evidence="2 3" key="1">
    <citation type="submission" date="2020-08" db="EMBL/GenBank/DDBJ databases">
        <title>Genomic Encyclopedia of Type Strains, Phase III (KMG-III): the genomes of soil and plant-associated and newly described type strains.</title>
        <authorList>
            <person name="Whitman W."/>
        </authorList>
    </citation>
    <scope>NUCLEOTIDE SEQUENCE [LARGE SCALE GENOMIC DNA]</scope>
    <source>
        <strain evidence="2 3">CECT 3287</strain>
    </source>
</reference>
<dbReference type="Proteomes" id="UP000590749">
    <property type="component" value="Unassembled WGS sequence"/>
</dbReference>
<dbReference type="AlphaFoldDB" id="A0A7W5AHB1"/>
<sequence>MSTLFEARLDAYLRLAGAAASHLKKGRLYENMLDYMLTSIPGCRTQRNTLNQYGTEEVDITVANTRADNGLRMLPDFFLVECKNWTTPVDSTTLGYFVNVLADRGCELGILAAASGITGNQEHRSRAFNIGTNALIRRIRVLVITADDIRRLRGPEDLIELLHSRNLLLTAHGGIHLG</sequence>
<organism evidence="2 3">
    <name type="scientific">Actinoplanes campanulatus</name>
    <dbReference type="NCBI Taxonomy" id="113559"/>
    <lineage>
        <taxon>Bacteria</taxon>
        <taxon>Bacillati</taxon>
        <taxon>Actinomycetota</taxon>
        <taxon>Actinomycetes</taxon>
        <taxon>Micromonosporales</taxon>
        <taxon>Micromonosporaceae</taxon>
        <taxon>Actinoplanes</taxon>
    </lineage>
</organism>
<name>A0A7W5AHB1_9ACTN</name>
<dbReference type="GO" id="GO:0003677">
    <property type="term" value="F:DNA binding"/>
    <property type="evidence" value="ECO:0007669"/>
    <property type="project" value="InterPro"/>
</dbReference>
<dbReference type="SUPFAM" id="SSF52980">
    <property type="entry name" value="Restriction endonuclease-like"/>
    <property type="match status" value="1"/>
</dbReference>
<accession>A0A7W5AHB1</accession>
<dbReference type="InterPro" id="IPR011335">
    <property type="entry name" value="Restrct_endonuc-II-like"/>
</dbReference>
<dbReference type="InterPro" id="IPR007560">
    <property type="entry name" value="Restrct_endonuc_IV_Mrr"/>
</dbReference>
<dbReference type="GO" id="GO:0004519">
    <property type="term" value="F:endonuclease activity"/>
    <property type="evidence" value="ECO:0007669"/>
    <property type="project" value="InterPro"/>
</dbReference>
<comment type="caution">
    <text evidence="2">The sequence shown here is derived from an EMBL/GenBank/DDBJ whole genome shotgun (WGS) entry which is preliminary data.</text>
</comment>
<dbReference type="GO" id="GO:0009307">
    <property type="term" value="P:DNA restriction-modification system"/>
    <property type="evidence" value="ECO:0007669"/>
    <property type="project" value="InterPro"/>
</dbReference>
<proteinExistence type="predicted"/>
<gene>
    <name evidence="2" type="ORF">FHR83_003384</name>
</gene>
<keyword evidence="3" id="KW-1185">Reference proteome</keyword>
<protein>
    <recommendedName>
        <fullName evidence="1">Restriction endonuclease type IV Mrr domain-containing protein</fullName>
    </recommendedName>
</protein>
<dbReference type="Pfam" id="PF04471">
    <property type="entry name" value="Mrr_cat"/>
    <property type="match status" value="1"/>
</dbReference>